<name>A0A2M9A5M9_9BACT</name>
<gene>
    <name evidence="2" type="ORF">BGX16_0895</name>
</gene>
<dbReference type="AlphaFoldDB" id="A0A2M9A5M9"/>
<feature type="chain" id="PRO_5014825218" description="DUF1302 domain-containing protein" evidence="1">
    <location>
        <begin position="22"/>
        <end position="737"/>
    </location>
</feature>
<proteinExistence type="predicted"/>
<reference evidence="2 3" key="1">
    <citation type="submission" date="2017-11" db="EMBL/GenBank/DDBJ databases">
        <title>Animal gut microbial communities from fecal samples from Wisconsin, USA.</title>
        <authorList>
            <person name="Neumann A."/>
        </authorList>
    </citation>
    <scope>NUCLEOTIDE SEQUENCE [LARGE SCALE GENOMIC DNA]</scope>
    <source>
        <strain evidence="2 3">UWS3</strain>
    </source>
</reference>
<organism evidence="2 3">
    <name type="scientific">Hallerella succinigenes</name>
    <dbReference type="NCBI Taxonomy" id="1896222"/>
    <lineage>
        <taxon>Bacteria</taxon>
        <taxon>Pseudomonadati</taxon>
        <taxon>Fibrobacterota</taxon>
        <taxon>Fibrobacteria</taxon>
        <taxon>Fibrobacterales</taxon>
        <taxon>Fibrobacteraceae</taxon>
        <taxon>Hallerella</taxon>
    </lineage>
</organism>
<dbReference type="Proteomes" id="UP000231134">
    <property type="component" value="Unassembled WGS sequence"/>
</dbReference>
<dbReference type="OrthoDB" id="9807592at2"/>
<keyword evidence="3" id="KW-1185">Reference proteome</keyword>
<dbReference type="EMBL" id="PGEX01000001">
    <property type="protein sequence ID" value="PJJ40943.1"/>
    <property type="molecule type" value="Genomic_DNA"/>
</dbReference>
<comment type="caution">
    <text evidence="2">The sequence shown here is derived from an EMBL/GenBank/DDBJ whole genome shotgun (WGS) entry which is preliminary data.</text>
</comment>
<evidence type="ECO:0000313" key="3">
    <source>
        <dbReference type="Proteomes" id="UP000231134"/>
    </source>
</evidence>
<accession>A0A2M9A5M9</accession>
<feature type="signal peptide" evidence="1">
    <location>
        <begin position="1"/>
        <end position="21"/>
    </location>
</feature>
<evidence type="ECO:0000313" key="2">
    <source>
        <dbReference type="EMBL" id="PJJ40943.1"/>
    </source>
</evidence>
<keyword evidence="1" id="KW-0732">Signal</keyword>
<evidence type="ECO:0000256" key="1">
    <source>
        <dbReference type="SAM" id="SignalP"/>
    </source>
</evidence>
<sequence>MKMNMKKFLIAFLAAAATVPAATEWQTQEKLDAKVDSINAKRGVEIGGKIRAIAQASYFDTDQDPTGLNKMPDVERNEMANADIDFHFRPYEFVRANVMLRFGAGMQEYFSSASKTMSVGWINVEGNIGNSFYWVVGDFRQQYSPLTLFNPDVEILYEPTIFARKRHMAEAQELLEGNQRNLQGANIQFRHNLGSTVGELRAEALAARLNRTSVLDLSGAEGNILPNDTIAGASLASNMDKWLIAANIELLPLNKNLYLGVTPMFIFDNEDSYSYTYRHPDNDVSADYVLTSINPYDTDPQNTMVVSGRLGGDVAGFLGNKNLVLDLVAEYAYSSDKIYTHTAVPVLDATTGAQAVDASTGENLYTDVVTDEKLNGSALLVNLNAGYKTADTWGALLGVNVVRNDSNWYNNVAQSPKFFARRILNSDKDGNTIKYGVNSPLYSTFDALYNYAPKYSPATTTLKTDDGGIRDGQSESYNIAPFNKSSWKSGVYSRSQLALIESLSDPALQLALPNGLATSNRQGARANLTLNWKDYAEVQGLFSTFTQVAPVVGFKEASYMEFGGGAKVDVFKMLGFKKPLELSGSYKHSERSVDTDNWAAFGTADGTAEFKSDFINAGLYVQYLPRLGFTAGLQYINSEYNAYEGLISGLAAPKTTSKQMQWMVGLDYSLADNAWLSLNYGMITVSNEYNTASIVAAASSDGAYNLPSYYDVSTDVAGKFKHEFSQSIIEASINVEF</sequence>
<evidence type="ECO:0008006" key="4">
    <source>
        <dbReference type="Google" id="ProtNLM"/>
    </source>
</evidence>
<protein>
    <recommendedName>
        <fullName evidence="4">DUF1302 domain-containing protein</fullName>
    </recommendedName>
</protein>